<sequence length="239" mass="26330">MPFVFEPGTSWMYGPGADWTGKLIERVTGETLETYMAKNIWNPLGMKDVTFFPDARADMTDRLADLSSLDPSGGRSVPVPEEWDVNAGCKECMGGGGASASTDTFMLLLRAVLREDPKLLATSGWEEFFKPQLDEQCARALHKLLLNDPSMQDYCGMDVPTSGKKNWSFGGLLSQDDYPGLMSDSTLLWGGLPCLRWFVDRKAGICGFSGAQMLPPMAPPIMKLHENFQREIFALSALA</sequence>
<evidence type="ECO:0000256" key="2">
    <source>
        <dbReference type="ARBA" id="ARBA00022801"/>
    </source>
</evidence>
<dbReference type="Proteomes" id="UP000481288">
    <property type="component" value="Unassembled WGS sequence"/>
</dbReference>
<gene>
    <name evidence="4" type="primary">mlcH_0</name>
    <name evidence="4" type="ORF">LCER1_G006378</name>
</gene>
<keyword evidence="4" id="KW-0808">Transferase</keyword>
<dbReference type="PANTHER" id="PTHR43283">
    <property type="entry name" value="BETA-LACTAMASE-RELATED"/>
    <property type="match status" value="1"/>
</dbReference>
<evidence type="ECO:0000259" key="3">
    <source>
        <dbReference type="Pfam" id="PF00144"/>
    </source>
</evidence>
<reference evidence="4 5" key="1">
    <citation type="submission" date="2018-05" db="EMBL/GenBank/DDBJ databases">
        <title>Whole genome sequencing for identification of molecular markers to develop diagnostic detection tools for the regulated plant pathogen Lachnellula willkommii.</title>
        <authorList>
            <person name="Giroux E."/>
            <person name="Bilodeau G."/>
        </authorList>
    </citation>
    <scope>NUCLEOTIDE SEQUENCE [LARGE SCALE GENOMIC DNA]</scope>
    <source>
        <strain evidence="4 5">CBS 625.97</strain>
    </source>
</reference>
<dbReference type="GO" id="GO:0016746">
    <property type="term" value="F:acyltransferase activity"/>
    <property type="evidence" value="ECO:0007669"/>
    <property type="project" value="UniProtKB-KW"/>
</dbReference>
<keyword evidence="4" id="KW-0012">Acyltransferase</keyword>
<dbReference type="EMBL" id="QGMG01000946">
    <property type="protein sequence ID" value="TVY50976.1"/>
    <property type="molecule type" value="Genomic_DNA"/>
</dbReference>
<comment type="caution">
    <text evidence="4">The sequence shown here is derived from an EMBL/GenBank/DDBJ whole genome shotgun (WGS) entry which is preliminary data.</text>
</comment>
<keyword evidence="5" id="KW-1185">Reference proteome</keyword>
<organism evidence="4 5">
    <name type="scientific">Lachnellula cervina</name>
    <dbReference type="NCBI Taxonomy" id="1316786"/>
    <lineage>
        <taxon>Eukaryota</taxon>
        <taxon>Fungi</taxon>
        <taxon>Dikarya</taxon>
        <taxon>Ascomycota</taxon>
        <taxon>Pezizomycotina</taxon>
        <taxon>Leotiomycetes</taxon>
        <taxon>Helotiales</taxon>
        <taxon>Lachnaceae</taxon>
        <taxon>Lachnellula</taxon>
    </lineage>
</organism>
<name>A0A7D8YQ68_9HELO</name>
<dbReference type="InterPro" id="IPR001466">
    <property type="entry name" value="Beta-lactam-related"/>
</dbReference>
<dbReference type="InterPro" id="IPR012338">
    <property type="entry name" value="Beta-lactam/transpept-like"/>
</dbReference>
<dbReference type="Pfam" id="PF00144">
    <property type="entry name" value="Beta-lactamase"/>
    <property type="match status" value="1"/>
</dbReference>
<comment type="similarity">
    <text evidence="1">Belongs to the class-A beta-lactamase family.</text>
</comment>
<dbReference type="OrthoDB" id="428260at2759"/>
<evidence type="ECO:0000313" key="5">
    <source>
        <dbReference type="Proteomes" id="UP000481288"/>
    </source>
</evidence>
<feature type="domain" description="Beta-lactamase-related" evidence="3">
    <location>
        <begin position="2"/>
        <end position="128"/>
    </location>
</feature>
<dbReference type="Gene3D" id="3.40.710.10">
    <property type="entry name" value="DD-peptidase/beta-lactamase superfamily"/>
    <property type="match status" value="1"/>
</dbReference>
<dbReference type="AlphaFoldDB" id="A0A7D8YQ68"/>
<evidence type="ECO:0000256" key="1">
    <source>
        <dbReference type="ARBA" id="ARBA00009009"/>
    </source>
</evidence>
<dbReference type="SUPFAM" id="SSF56601">
    <property type="entry name" value="beta-lactamase/transpeptidase-like"/>
    <property type="match status" value="1"/>
</dbReference>
<evidence type="ECO:0000313" key="4">
    <source>
        <dbReference type="EMBL" id="TVY50976.1"/>
    </source>
</evidence>
<dbReference type="PANTHER" id="PTHR43283:SF17">
    <property type="entry name" value="(LOVD), PUTATIVE (AFU_ORTHOLOGUE AFUA_5G00920)-RELATED"/>
    <property type="match status" value="1"/>
</dbReference>
<protein>
    <submittedName>
        <fullName evidence="4">Acyltransferase mlcH</fullName>
    </submittedName>
</protein>
<dbReference type="InterPro" id="IPR050789">
    <property type="entry name" value="Diverse_Enzym_Activities"/>
</dbReference>
<keyword evidence="2" id="KW-0378">Hydrolase</keyword>
<proteinExistence type="inferred from homology"/>
<dbReference type="GO" id="GO:0016787">
    <property type="term" value="F:hydrolase activity"/>
    <property type="evidence" value="ECO:0007669"/>
    <property type="project" value="UniProtKB-KW"/>
</dbReference>
<accession>A0A7D8YQ68</accession>